<dbReference type="GO" id="GO:0005737">
    <property type="term" value="C:cytoplasm"/>
    <property type="evidence" value="ECO:0007669"/>
    <property type="project" value="TreeGrafter"/>
</dbReference>
<dbReference type="GO" id="GO:0031175">
    <property type="term" value="P:neuron projection development"/>
    <property type="evidence" value="ECO:0007669"/>
    <property type="project" value="TreeGrafter"/>
</dbReference>
<evidence type="ECO:0000313" key="2">
    <source>
        <dbReference type="EnsemblMetazoa" id="SMAR011744-PA"/>
    </source>
</evidence>
<keyword evidence="1" id="KW-0175">Coiled coil</keyword>
<dbReference type="PROSITE" id="PS51663">
    <property type="entry name" value="STATHMIN_3"/>
    <property type="match status" value="1"/>
</dbReference>
<evidence type="ECO:0000256" key="1">
    <source>
        <dbReference type="SAM" id="Coils"/>
    </source>
</evidence>
<dbReference type="InterPro" id="IPR000956">
    <property type="entry name" value="Stathmin_fam"/>
</dbReference>
<dbReference type="STRING" id="126957.T1JD68"/>
<dbReference type="PRINTS" id="PR00345">
    <property type="entry name" value="STATHMIN"/>
</dbReference>
<sequence length="327" mass="37676">MVKNETSLEEQIGTYVLRQHSDFYDVSNQSNSSHCWSHSSMDKNLILEIKFRVVNLNLLREVIEIMMHNACGDQSEPGNSLKRNTFSNSSFFYASKPETMLIEWVKDSILQCLCRSCKSHEILEKSILHEVHCTQPTKKGAYIATEIRAAEKSKGGMAYEVILAQPAAETPPKLPDSPPKTSLSVEDIENKLKAAKERRQSMEQQKLNQLAEKMNRIDEVSQKKAEFNNNFINQTKEQLELKMVSIKENRESYLSELRAKLKDHNSHIEEVQMSIKSHKEQLKENIVKKLNNASENRDENLQKMITKLKEHFSKAKVIILDRKNSTL</sequence>
<dbReference type="PANTHER" id="PTHR10104">
    <property type="entry name" value="STATHMIN"/>
    <property type="match status" value="1"/>
</dbReference>
<dbReference type="PhylomeDB" id="T1JD68"/>
<dbReference type="Proteomes" id="UP000014500">
    <property type="component" value="Unassembled WGS sequence"/>
</dbReference>
<dbReference type="GO" id="GO:0031110">
    <property type="term" value="P:regulation of microtubule polymerization or depolymerization"/>
    <property type="evidence" value="ECO:0007669"/>
    <property type="project" value="InterPro"/>
</dbReference>
<dbReference type="eggNOG" id="KOG1280">
    <property type="taxonomic scope" value="Eukaryota"/>
</dbReference>
<dbReference type="PANTHER" id="PTHR10104:SF1">
    <property type="entry name" value="STATHMIN, ISOFORM D"/>
    <property type="match status" value="1"/>
</dbReference>
<dbReference type="SUPFAM" id="SSF101494">
    <property type="entry name" value="Stathmin"/>
    <property type="match status" value="1"/>
</dbReference>
<organism evidence="2 3">
    <name type="scientific">Strigamia maritima</name>
    <name type="common">European centipede</name>
    <name type="synonym">Geophilus maritimus</name>
    <dbReference type="NCBI Taxonomy" id="126957"/>
    <lineage>
        <taxon>Eukaryota</taxon>
        <taxon>Metazoa</taxon>
        <taxon>Ecdysozoa</taxon>
        <taxon>Arthropoda</taxon>
        <taxon>Myriapoda</taxon>
        <taxon>Chilopoda</taxon>
        <taxon>Pleurostigmophora</taxon>
        <taxon>Geophilomorpha</taxon>
        <taxon>Linotaeniidae</taxon>
        <taxon>Strigamia</taxon>
    </lineage>
</organism>
<dbReference type="InterPro" id="IPR036002">
    <property type="entry name" value="Stathmin_sf"/>
</dbReference>
<feature type="coiled-coil region" evidence="1">
    <location>
        <begin position="185"/>
        <end position="299"/>
    </location>
</feature>
<reference evidence="3" key="1">
    <citation type="submission" date="2011-05" db="EMBL/GenBank/DDBJ databases">
        <authorList>
            <person name="Richards S.R."/>
            <person name="Qu J."/>
            <person name="Jiang H."/>
            <person name="Jhangiani S.N."/>
            <person name="Agravi P."/>
            <person name="Goodspeed R."/>
            <person name="Gross S."/>
            <person name="Mandapat C."/>
            <person name="Jackson L."/>
            <person name="Mathew T."/>
            <person name="Pu L."/>
            <person name="Thornton R."/>
            <person name="Saada N."/>
            <person name="Wilczek-Boney K.B."/>
            <person name="Lee S."/>
            <person name="Kovar C."/>
            <person name="Wu Y."/>
            <person name="Scherer S.E."/>
            <person name="Worley K.C."/>
            <person name="Muzny D.M."/>
            <person name="Gibbs R."/>
        </authorList>
    </citation>
    <scope>NUCLEOTIDE SEQUENCE</scope>
    <source>
        <strain evidence="3">Brora</strain>
    </source>
</reference>
<protein>
    <recommendedName>
        <fullName evidence="4">Stathmin-4</fullName>
    </recommendedName>
</protein>
<evidence type="ECO:0008006" key="4">
    <source>
        <dbReference type="Google" id="ProtNLM"/>
    </source>
</evidence>
<name>T1JD68_STRMM</name>
<accession>T1JD68</accession>
<dbReference type="Gene3D" id="6.10.280.30">
    <property type="match status" value="1"/>
</dbReference>
<reference evidence="2" key="2">
    <citation type="submission" date="2015-02" db="UniProtKB">
        <authorList>
            <consortium name="EnsemblMetazoa"/>
        </authorList>
    </citation>
    <scope>IDENTIFICATION</scope>
</reference>
<proteinExistence type="predicted"/>
<dbReference type="GO" id="GO:0007019">
    <property type="term" value="P:microtubule depolymerization"/>
    <property type="evidence" value="ECO:0007669"/>
    <property type="project" value="TreeGrafter"/>
</dbReference>
<dbReference type="AlphaFoldDB" id="T1JD68"/>
<dbReference type="EnsemblMetazoa" id="SMAR011744-RA">
    <property type="protein sequence ID" value="SMAR011744-PA"/>
    <property type="gene ID" value="SMAR011744"/>
</dbReference>
<dbReference type="GO" id="GO:0015631">
    <property type="term" value="F:tubulin binding"/>
    <property type="evidence" value="ECO:0007669"/>
    <property type="project" value="TreeGrafter"/>
</dbReference>
<evidence type="ECO:0000313" key="3">
    <source>
        <dbReference type="Proteomes" id="UP000014500"/>
    </source>
</evidence>
<dbReference type="Pfam" id="PF00836">
    <property type="entry name" value="Stathmin"/>
    <property type="match status" value="1"/>
</dbReference>
<dbReference type="HOGENOM" id="CLU_851474_0_0_1"/>
<dbReference type="GO" id="GO:0043005">
    <property type="term" value="C:neuron projection"/>
    <property type="evidence" value="ECO:0007669"/>
    <property type="project" value="TreeGrafter"/>
</dbReference>
<dbReference type="EMBL" id="JH432098">
    <property type="status" value="NOT_ANNOTATED_CDS"/>
    <property type="molecule type" value="Genomic_DNA"/>
</dbReference>
<keyword evidence="3" id="KW-1185">Reference proteome</keyword>